<organism evidence="8 9">
    <name type="scientific">Seongchinamella unica</name>
    <dbReference type="NCBI Taxonomy" id="2547392"/>
    <lineage>
        <taxon>Bacteria</taxon>
        <taxon>Pseudomonadati</taxon>
        <taxon>Pseudomonadota</taxon>
        <taxon>Gammaproteobacteria</taxon>
        <taxon>Cellvibrionales</taxon>
        <taxon>Halieaceae</taxon>
        <taxon>Seongchinamella</taxon>
    </lineage>
</organism>
<dbReference type="NCBIfam" id="TIGR01930">
    <property type="entry name" value="AcCoA-C-Actrans"/>
    <property type="match status" value="1"/>
</dbReference>
<dbReference type="Gene3D" id="3.40.47.10">
    <property type="match status" value="2"/>
</dbReference>
<dbReference type="NCBIfam" id="NF005889">
    <property type="entry name" value="PRK07850.1"/>
    <property type="match status" value="1"/>
</dbReference>
<dbReference type="RefSeq" id="WP_133212865.1">
    <property type="nucleotide sequence ID" value="NZ_SMSE01000002.1"/>
</dbReference>
<protein>
    <submittedName>
        <fullName evidence="8">Steroid 3-ketoacyl-CoA thiolase</fullName>
    </submittedName>
</protein>
<dbReference type="PROSITE" id="PS00737">
    <property type="entry name" value="THIOLASE_2"/>
    <property type="match status" value="1"/>
</dbReference>
<evidence type="ECO:0000256" key="1">
    <source>
        <dbReference type="ARBA" id="ARBA00010982"/>
    </source>
</evidence>
<evidence type="ECO:0000313" key="9">
    <source>
        <dbReference type="Proteomes" id="UP000295554"/>
    </source>
</evidence>
<dbReference type="PANTHER" id="PTHR43365">
    <property type="entry name" value="BLR7806 PROTEIN"/>
    <property type="match status" value="1"/>
</dbReference>
<evidence type="ECO:0000256" key="3">
    <source>
        <dbReference type="ARBA" id="ARBA00023315"/>
    </source>
</evidence>
<dbReference type="InterPro" id="IPR020617">
    <property type="entry name" value="Thiolase_C"/>
</dbReference>
<dbReference type="InterPro" id="IPR020613">
    <property type="entry name" value="Thiolase_CS"/>
</dbReference>
<feature type="active site" description="Proton acceptor" evidence="4">
    <location>
        <position position="377"/>
    </location>
</feature>
<dbReference type="Pfam" id="PF00108">
    <property type="entry name" value="Thiolase_N"/>
    <property type="match status" value="1"/>
</dbReference>
<dbReference type="CDD" id="cd00751">
    <property type="entry name" value="thiolase"/>
    <property type="match status" value="1"/>
</dbReference>
<reference evidence="8 9" key="1">
    <citation type="submission" date="2019-03" db="EMBL/GenBank/DDBJ databases">
        <title>Seongchinamella monodicae gen. nov., sp. nov., a novel member of the Gammaproteobacteria isolated from a tidal mudflat of beach.</title>
        <authorList>
            <person name="Yang H.G."/>
            <person name="Kang J.W."/>
            <person name="Lee S.D."/>
        </authorList>
    </citation>
    <scope>NUCLEOTIDE SEQUENCE [LARGE SCALE GENOMIC DNA]</scope>
    <source>
        <strain evidence="8 9">GH4-78</strain>
    </source>
</reference>
<feature type="domain" description="Thiolase C-terminal" evidence="7">
    <location>
        <begin position="269"/>
        <end position="390"/>
    </location>
</feature>
<name>A0A4R5LTA9_9GAMM</name>
<dbReference type="Pfam" id="PF02803">
    <property type="entry name" value="Thiolase_C"/>
    <property type="match status" value="1"/>
</dbReference>
<dbReference type="EMBL" id="SMSE01000002">
    <property type="protein sequence ID" value="TDG14169.1"/>
    <property type="molecule type" value="Genomic_DNA"/>
</dbReference>
<accession>A0A4R5LTA9</accession>
<dbReference type="InterPro" id="IPR020616">
    <property type="entry name" value="Thiolase_N"/>
</dbReference>
<evidence type="ECO:0000259" key="6">
    <source>
        <dbReference type="Pfam" id="PF00108"/>
    </source>
</evidence>
<feature type="active site" description="Proton acceptor" evidence="4">
    <location>
        <position position="347"/>
    </location>
</feature>
<gene>
    <name evidence="8" type="ORF">E2F43_11890</name>
</gene>
<evidence type="ECO:0000259" key="7">
    <source>
        <dbReference type="Pfam" id="PF02803"/>
    </source>
</evidence>
<sequence>MREAVIVEAVRTPIARGKPGVGDLSGFHAVQLLGLSLQEIVKRTGIDYSDVDYLAGGCVTQAGEQAGNITRNAWLNLGKDYSAGGTTLDNQCGSAQTANHMISSMIATGSIDIGIACGVESMSRVGLGMNVYNGPGYYIPQDWPWDSTPDQFSSAQRIADNRGITREMADDLGYNSQLRAKQAWAEGRFDRETFTVEAPEIDAEGNPTGATRTVTRDQGLRDTPREALSELRTVTEGTIHTAGNSSQISDGSAAVLWMTAEEAKARGLRPRARIISDCVVGTDPYYLLDGPVDATARLFKRSGMTMDDIDLVEINEAFAAVVLSWAQVYNADLDKVNVNGGAIALGHPVGSTGARLITTALHELERADKNTALITMCCGSSVGTGTIIERI</sequence>
<dbReference type="PANTHER" id="PTHR43365:SF1">
    <property type="entry name" value="ACETYL-COA C-ACYLTRANSFERASE"/>
    <property type="match status" value="1"/>
</dbReference>
<comment type="similarity">
    <text evidence="1 5">Belongs to the thiolase-like superfamily. Thiolase family.</text>
</comment>
<feature type="active site" description="Acyl-thioester intermediate" evidence="4">
    <location>
        <position position="92"/>
    </location>
</feature>
<dbReference type="PIRSF" id="PIRSF000429">
    <property type="entry name" value="Ac-CoA_Ac_transf"/>
    <property type="match status" value="1"/>
</dbReference>
<feature type="domain" description="Thiolase N-terminal" evidence="6">
    <location>
        <begin position="5"/>
        <end position="260"/>
    </location>
</feature>
<evidence type="ECO:0000256" key="2">
    <source>
        <dbReference type="ARBA" id="ARBA00022679"/>
    </source>
</evidence>
<evidence type="ECO:0000256" key="5">
    <source>
        <dbReference type="RuleBase" id="RU003557"/>
    </source>
</evidence>
<dbReference type="OrthoDB" id="9764638at2"/>
<dbReference type="SUPFAM" id="SSF53901">
    <property type="entry name" value="Thiolase-like"/>
    <property type="match status" value="1"/>
</dbReference>
<dbReference type="GO" id="GO:0003988">
    <property type="term" value="F:acetyl-CoA C-acyltransferase activity"/>
    <property type="evidence" value="ECO:0007669"/>
    <property type="project" value="UniProtKB-ARBA"/>
</dbReference>
<comment type="caution">
    <text evidence="8">The sequence shown here is derived from an EMBL/GenBank/DDBJ whole genome shotgun (WGS) entry which is preliminary data.</text>
</comment>
<dbReference type="InterPro" id="IPR016039">
    <property type="entry name" value="Thiolase-like"/>
</dbReference>
<dbReference type="AlphaFoldDB" id="A0A4R5LTA9"/>
<dbReference type="Proteomes" id="UP000295554">
    <property type="component" value="Unassembled WGS sequence"/>
</dbReference>
<keyword evidence="2 5" id="KW-0808">Transferase</keyword>
<keyword evidence="3 5" id="KW-0012">Acyltransferase</keyword>
<evidence type="ECO:0000256" key="4">
    <source>
        <dbReference type="PIRSR" id="PIRSR000429-1"/>
    </source>
</evidence>
<evidence type="ECO:0000313" key="8">
    <source>
        <dbReference type="EMBL" id="TDG14169.1"/>
    </source>
</evidence>
<proteinExistence type="inferred from homology"/>
<dbReference type="InterPro" id="IPR002155">
    <property type="entry name" value="Thiolase"/>
</dbReference>
<keyword evidence="9" id="KW-1185">Reference proteome</keyword>